<gene>
    <name evidence="1" type="ORF">G4V39_00470</name>
</gene>
<dbReference type="RefSeq" id="WP_166031055.1">
    <property type="nucleotide sequence ID" value="NZ_CP048877.1"/>
</dbReference>
<reference evidence="1 2" key="1">
    <citation type="submission" date="2020-02" db="EMBL/GenBank/DDBJ databases">
        <title>Genome analysis of Thermosulfuriphilus ammonigenes ST65T, an anaerobic thermophilic chemolithoautotrophic bacterium isolated from a deep-sea hydrothermal vent.</title>
        <authorList>
            <person name="Slobodkina G."/>
            <person name="Allioux M."/>
            <person name="Merkel A."/>
            <person name="Alain K."/>
            <person name="Jebbar M."/>
            <person name="Slobodkin A."/>
        </authorList>
    </citation>
    <scope>NUCLEOTIDE SEQUENCE [LARGE SCALE GENOMIC DNA]</scope>
    <source>
        <strain evidence="1 2">ST65</strain>
    </source>
</reference>
<sequence length="56" mass="6305">MKSEKLLRPLDDSFYVIDQYHRGLEFLSPLRCFQGGIFLIIFGAWKNPGGGSNGTN</sequence>
<name>A0A6G7PT57_9BACT</name>
<accession>A0A6G7PT57</accession>
<protein>
    <submittedName>
        <fullName evidence="1">Uncharacterized protein</fullName>
    </submittedName>
</protein>
<dbReference type="EMBL" id="CP048877">
    <property type="protein sequence ID" value="QIJ70832.1"/>
    <property type="molecule type" value="Genomic_DNA"/>
</dbReference>
<proteinExistence type="predicted"/>
<keyword evidence="2" id="KW-1185">Reference proteome</keyword>
<dbReference type="AlphaFoldDB" id="A0A6G7PT57"/>
<evidence type="ECO:0000313" key="1">
    <source>
        <dbReference type="EMBL" id="QIJ70832.1"/>
    </source>
</evidence>
<dbReference type="KEGG" id="tav:G4V39_00470"/>
<dbReference type="Proteomes" id="UP000502179">
    <property type="component" value="Chromosome"/>
</dbReference>
<organism evidence="1 2">
    <name type="scientific">Thermosulfuriphilus ammonigenes</name>
    <dbReference type="NCBI Taxonomy" id="1936021"/>
    <lineage>
        <taxon>Bacteria</taxon>
        <taxon>Pseudomonadati</taxon>
        <taxon>Thermodesulfobacteriota</taxon>
        <taxon>Thermodesulfobacteria</taxon>
        <taxon>Thermodesulfobacteriales</taxon>
        <taxon>Thermodesulfobacteriaceae</taxon>
        <taxon>Thermosulfuriphilus</taxon>
    </lineage>
</organism>
<evidence type="ECO:0000313" key="2">
    <source>
        <dbReference type="Proteomes" id="UP000502179"/>
    </source>
</evidence>